<keyword evidence="3" id="KW-1185">Reference proteome</keyword>
<name>A0A9W9WBQ2_9EURO</name>
<evidence type="ECO:0000313" key="2">
    <source>
        <dbReference type="EMBL" id="KAJ5414561.1"/>
    </source>
</evidence>
<comment type="caution">
    <text evidence="2">The sequence shown here is derived from an EMBL/GenBank/DDBJ whole genome shotgun (WGS) entry which is preliminary data.</text>
</comment>
<feature type="compositionally biased region" description="Basic and acidic residues" evidence="1">
    <location>
        <begin position="160"/>
        <end position="177"/>
    </location>
</feature>
<organism evidence="2 3">
    <name type="scientific">Penicillium cosmopolitanum</name>
    <dbReference type="NCBI Taxonomy" id="1131564"/>
    <lineage>
        <taxon>Eukaryota</taxon>
        <taxon>Fungi</taxon>
        <taxon>Dikarya</taxon>
        <taxon>Ascomycota</taxon>
        <taxon>Pezizomycotina</taxon>
        <taxon>Eurotiomycetes</taxon>
        <taxon>Eurotiomycetidae</taxon>
        <taxon>Eurotiales</taxon>
        <taxon>Aspergillaceae</taxon>
        <taxon>Penicillium</taxon>
    </lineage>
</organism>
<evidence type="ECO:0000256" key="1">
    <source>
        <dbReference type="SAM" id="MobiDB-lite"/>
    </source>
</evidence>
<dbReference type="AlphaFoldDB" id="A0A9W9WBQ2"/>
<dbReference type="GeneID" id="81364805"/>
<reference evidence="2" key="1">
    <citation type="submission" date="2022-12" db="EMBL/GenBank/DDBJ databases">
        <authorList>
            <person name="Petersen C."/>
        </authorList>
    </citation>
    <scope>NUCLEOTIDE SEQUENCE</scope>
    <source>
        <strain evidence="2">IBT 29677</strain>
    </source>
</reference>
<feature type="compositionally biased region" description="Low complexity" evidence="1">
    <location>
        <begin position="178"/>
        <end position="189"/>
    </location>
</feature>
<sequence>MDSHILQLYSTQSHKRPRLRSTFIQYPPNQHDRRTRIQIDKATDSQTIRKILEAESKSYFEDLEEQDIFTFKYCNGKATETQQGTLKDTAEEVWNSLRLLCETNIEDLDVPYLDTKEKQEMLKTAMREREINVESLVGFIRLAWPKYLDYKKKFERQVQRKERKRQERLKEGEKEKTASTASTTQALAV</sequence>
<feature type="region of interest" description="Disordered" evidence="1">
    <location>
        <begin position="160"/>
        <end position="189"/>
    </location>
</feature>
<evidence type="ECO:0000313" key="3">
    <source>
        <dbReference type="Proteomes" id="UP001147747"/>
    </source>
</evidence>
<dbReference type="RefSeq" id="XP_056494407.1">
    <property type="nucleotide sequence ID" value="XM_056625825.1"/>
</dbReference>
<gene>
    <name evidence="2" type="ORF">N7509_001188</name>
</gene>
<accession>A0A9W9WBQ2</accession>
<dbReference type="Proteomes" id="UP001147747">
    <property type="component" value="Unassembled WGS sequence"/>
</dbReference>
<protein>
    <submittedName>
        <fullName evidence="2">Uncharacterized protein</fullName>
    </submittedName>
</protein>
<proteinExistence type="predicted"/>
<dbReference type="EMBL" id="JAPZBU010000003">
    <property type="protein sequence ID" value="KAJ5414561.1"/>
    <property type="molecule type" value="Genomic_DNA"/>
</dbReference>
<dbReference type="OrthoDB" id="4368754at2759"/>
<reference evidence="2" key="2">
    <citation type="journal article" date="2023" name="IMA Fungus">
        <title>Comparative genomic study of the Penicillium genus elucidates a diverse pangenome and 15 lateral gene transfer events.</title>
        <authorList>
            <person name="Petersen C."/>
            <person name="Sorensen T."/>
            <person name="Nielsen M.R."/>
            <person name="Sondergaard T.E."/>
            <person name="Sorensen J.L."/>
            <person name="Fitzpatrick D.A."/>
            <person name="Frisvad J.C."/>
            <person name="Nielsen K.L."/>
        </authorList>
    </citation>
    <scope>NUCLEOTIDE SEQUENCE</scope>
    <source>
        <strain evidence="2">IBT 29677</strain>
    </source>
</reference>